<keyword evidence="1" id="KW-0812">Transmembrane</keyword>
<dbReference type="EMBL" id="MCFF01000057">
    <property type="protein sequence ID" value="ORZ04446.1"/>
    <property type="molecule type" value="Genomic_DNA"/>
</dbReference>
<name>A0A1Y2GAQ3_9FUNG</name>
<dbReference type="Proteomes" id="UP000193648">
    <property type="component" value="Unassembled WGS sequence"/>
</dbReference>
<evidence type="ECO:0000313" key="3">
    <source>
        <dbReference type="Proteomes" id="UP000193648"/>
    </source>
</evidence>
<gene>
    <name evidence="2" type="ORF">BCR41DRAFT_198225</name>
</gene>
<proteinExistence type="predicted"/>
<dbReference type="RefSeq" id="XP_021876554.1">
    <property type="nucleotide sequence ID" value="XM_022019864.1"/>
</dbReference>
<dbReference type="InParanoid" id="A0A1Y2GAQ3"/>
<keyword evidence="1" id="KW-1133">Transmembrane helix</keyword>
<feature type="transmembrane region" description="Helical" evidence="1">
    <location>
        <begin position="102"/>
        <end position="135"/>
    </location>
</feature>
<sequence length="218" mass="24662">MSAGALLTARILLVLLATVILVASAFVVIKNRLSLGSLTWPTWMPLILAILSDLIYSLSLGKRAFISRGYRCTFLVLLAVAWFVSPSYRINRMMHYRGRFLQLWNCGVIDCTLAMISDICGFLMGLFVLVELSLAYNYERKQSQKTSSTSIFVAPTAHQQTHYIQLEHQHQQQPVALSYPYQHQGYDQRHPLQSTHYEQLPVTVAYQPASAPSGSPYY</sequence>
<keyword evidence="1" id="KW-0472">Membrane</keyword>
<feature type="transmembrane region" description="Helical" evidence="1">
    <location>
        <begin position="72"/>
        <end position="90"/>
    </location>
</feature>
<organism evidence="2 3">
    <name type="scientific">Lobosporangium transversale</name>
    <dbReference type="NCBI Taxonomy" id="64571"/>
    <lineage>
        <taxon>Eukaryota</taxon>
        <taxon>Fungi</taxon>
        <taxon>Fungi incertae sedis</taxon>
        <taxon>Mucoromycota</taxon>
        <taxon>Mortierellomycotina</taxon>
        <taxon>Mortierellomycetes</taxon>
        <taxon>Mortierellales</taxon>
        <taxon>Mortierellaceae</taxon>
        <taxon>Lobosporangium</taxon>
    </lineage>
</organism>
<feature type="transmembrane region" description="Helical" evidence="1">
    <location>
        <begin position="41"/>
        <end position="60"/>
    </location>
</feature>
<evidence type="ECO:0000313" key="2">
    <source>
        <dbReference type="EMBL" id="ORZ04446.1"/>
    </source>
</evidence>
<comment type="caution">
    <text evidence="2">The sequence shown here is derived from an EMBL/GenBank/DDBJ whole genome shotgun (WGS) entry which is preliminary data.</text>
</comment>
<reference evidence="2 3" key="1">
    <citation type="submission" date="2016-07" db="EMBL/GenBank/DDBJ databases">
        <title>Pervasive Adenine N6-methylation of Active Genes in Fungi.</title>
        <authorList>
            <consortium name="DOE Joint Genome Institute"/>
            <person name="Mondo S.J."/>
            <person name="Dannebaum R.O."/>
            <person name="Kuo R.C."/>
            <person name="Labutti K."/>
            <person name="Haridas S."/>
            <person name="Kuo A."/>
            <person name="Salamov A."/>
            <person name="Ahrendt S.R."/>
            <person name="Lipzen A."/>
            <person name="Sullivan W."/>
            <person name="Andreopoulos W.B."/>
            <person name="Clum A."/>
            <person name="Lindquist E."/>
            <person name="Daum C."/>
            <person name="Ramamoorthy G.K."/>
            <person name="Gryganskyi A."/>
            <person name="Culley D."/>
            <person name="Magnuson J.K."/>
            <person name="James T.Y."/>
            <person name="O'Malley M.A."/>
            <person name="Stajich J.E."/>
            <person name="Spatafora J.W."/>
            <person name="Visel A."/>
            <person name="Grigoriev I.V."/>
        </authorList>
    </citation>
    <scope>NUCLEOTIDE SEQUENCE [LARGE SCALE GENOMIC DNA]</scope>
    <source>
        <strain evidence="2 3">NRRL 3116</strain>
    </source>
</reference>
<accession>A0A1Y2GAQ3</accession>
<evidence type="ECO:0000256" key="1">
    <source>
        <dbReference type="SAM" id="Phobius"/>
    </source>
</evidence>
<dbReference type="AlphaFoldDB" id="A0A1Y2GAQ3"/>
<keyword evidence="3" id="KW-1185">Reference proteome</keyword>
<dbReference type="GeneID" id="33561708"/>
<protein>
    <submittedName>
        <fullName evidence="2">Uncharacterized protein</fullName>
    </submittedName>
</protein>
<dbReference type="OrthoDB" id="2341684at2759"/>